<feature type="region of interest" description="Disordered" evidence="1">
    <location>
        <begin position="982"/>
        <end position="1017"/>
    </location>
</feature>
<evidence type="ECO:0000313" key="6">
    <source>
        <dbReference type="Proteomes" id="UP000586095"/>
    </source>
</evidence>
<evidence type="ECO:0000256" key="1">
    <source>
        <dbReference type="SAM" id="MobiDB-lite"/>
    </source>
</evidence>
<keyword evidence="6" id="KW-1185">Reference proteome</keyword>
<dbReference type="Pfam" id="PF25549">
    <property type="entry name" value="DUF7927"/>
    <property type="match status" value="1"/>
</dbReference>
<dbReference type="InterPro" id="IPR051172">
    <property type="entry name" value="Chlamydia_OmcB"/>
</dbReference>
<proteinExistence type="predicted"/>
<evidence type="ECO:0000313" key="5">
    <source>
        <dbReference type="EMBL" id="NYD26142.1"/>
    </source>
</evidence>
<dbReference type="PANTHER" id="PTHR34819">
    <property type="entry name" value="LARGE CYSTEINE-RICH PERIPLASMIC PROTEIN OMCB"/>
    <property type="match status" value="1"/>
</dbReference>
<feature type="domain" description="DUF7507" evidence="3">
    <location>
        <begin position="251"/>
        <end position="344"/>
    </location>
</feature>
<feature type="domain" description="DUF7927" evidence="4">
    <location>
        <begin position="2"/>
        <end position="105"/>
    </location>
</feature>
<feature type="compositionally biased region" description="Gly residues" evidence="1">
    <location>
        <begin position="990"/>
        <end position="1010"/>
    </location>
</feature>
<gene>
    <name evidence="5" type="ORF">BJ960_000945</name>
</gene>
<feature type="domain" description="DUF7507" evidence="3">
    <location>
        <begin position="381"/>
        <end position="473"/>
    </location>
</feature>
<dbReference type="PANTHER" id="PTHR34819:SF5">
    <property type="entry name" value="CONSERVED REPEAT DOMAIN PROTEIN"/>
    <property type="match status" value="1"/>
</dbReference>
<accession>A0A852RHJ0</accession>
<feature type="domain" description="DUF7507" evidence="3">
    <location>
        <begin position="108"/>
        <end position="209"/>
    </location>
</feature>
<keyword evidence="2" id="KW-0812">Transmembrane</keyword>
<dbReference type="InterPro" id="IPR057687">
    <property type="entry name" value="DUF7927"/>
</dbReference>
<protein>
    <submittedName>
        <fullName evidence="5">Putative repeat protein (TIGR01451 family)</fullName>
    </submittedName>
</protein>
<dbReference type="Proteomes" id="UP000586095">
    <property type="component" value="Unassembled WGS sequence"/>
</dbReference>
<dbReference type="RefSeq" id="WP_185986460.1">
    <property type="nucleotide sequence ID" value="NZ_BAAALZ010000002.1"/>
</dbReference>
<keyword evidence="2" id="KW-0472">Membrane</keyword>
<dbReference type="PROSITE" id="PS00018">
    <property type="entry name" value="EF_HAND_1"/>
    <property type="match status" value="1"/>
</dbReference>
<feature type="domain" description="DUF7507" evidence="3">
    <location>
        <begin position="759"/>
        <end position="851"/>
    </location>
</feature>
<name>A0A852RHJ0_9MICO</name>
<reference evidence="5 6" key="1">
    <citation type="submission" date="2020-07" db="EMBL/GenBank/DDBJ databases">
        <title>Sequencing the genomes of 1000 actinobacteria strains.</title>
        <authorList>
            <person name="Klenk H.-P."/>
        </authorList>
    </citation>
    <scope>NUCLEOTIDE SEQUENCE [LARGE SCALE GENOMIC DNA]</scope>
    <source>
        <strain evidence="5 6">DSM 17380</strain>
    </source>
</reference>
<feature type="domain" description="DUF7507" evidence="3">
    <location>
        <begin position="511"/>
        <end position="600"/>
    </location>
</feature>
<feature type="transmembrane region" description="Helical" evidence="2">
    <location>
        <begin position="1021"/>
        <end position="1041"/>
    </location>
</feature>
<evidence type="ECO:0000259" key="4">
    <source>
        <dbReference type="Pfam" id="PF25549"/>
    </source>
</evidence>
<dbReference type="InterPro" id="IPR018247">
    <property type="entry name" value="EF_Hand_1_Ca_BS"/>
</dbReference>
<feature type="domain" description="DUF7507" evidence="3">
    <location>
        <begin position="634"/>
        <end position="717"/>
    </location>
</feature>
<evidence type="ECO:0000259" key="3">
    <source>
        <dbReference type="Pfam" id="PF24346"/>
    </source>
</evidence>
<organism evidence="5 6">
    <name type="scientific">Leucobacter aridicollis</name>
    <dbReference type="NCBI Taxonomy" id="283878"/>
    <lineage>
        <taxon>Bacteria</taxon>
        <taxon>Bacillati</taxon>
        <taxon>Actinomycetota</taxon>
        <taxon>Actinomycetes</taxon>
        <taxon>Micrococcales</taxon>
        <taxon>Microbacteriaceae</taxon>
        <taxon>Leucobacter</taxon>
    </lineage>
</organism>
<keyword evidence="2" id="KW-1133">Transmembrane helix</keyword>
<comment type="caution">
    <text evidence="5">The sequence shown here is derived from an EMBL/GenBank/DDBJ whole genome shotgun (WGS) entry which is preliminary data.</text>
</comment>
<dbReference type="InterPro" id="IPR055354">
    <property type="entry name" value="DUF7507"/>
</dbReference>
<feature type="domain" description="DUF7507" evidence="3">
    <location>
        <begin position="865"/>
        <end position="970"/>
    </location>
</feature>
<dbReference type="Pfam" id="PF24346">
    <property type="entry name" value="DUF7507"/>
    <property type="match status" value="7"/>
</dbReference>
<sequence>MNEGTAVAEIDATDHLAGLLDDAGDVRILDVAVTPSNRVVMAEVVGETIRVTGEIEPGDTAVVTYEAVVADAGAGDGPLENYLVRGDAEPPAACDDGNLLCTVHFVPQVAIEKSFDRQSWRDLDGSGTVSIGDQLSFGFTVTNTGRTTLSPVTVTDPMLAEAGVTVVCDASRLAPGAQTSCAQNRAYVVSADDVEAGKIVNVATATGGHAGPAGTVHAESNTVEVPIVPVESGLTLVKRLDKSVHQTGVEDVNGNGLPDEGDLVWFAFTLENTGDTIVRDPRIVDELLDEAGIAIECGADLIAPGATLDCAAVAGYAITAADVENERVVNTASALGQASTGAVIAPDATITVPVVEPAPGLAIKKSLNSAKGEGGIEDLDLSGTNSPGDLVWYAFDVTNTGNVAVADLRVVDGLLADAGITVSCESADLAPGAETRCVADAGLAMTPDDAANGKLTNTATAAATAPGGDTVAAKESVHELPVVPARVSLAIDKALNDAEGAGGITDSNGNGLIDAGDLVWYAFTVSNTGEVPLSAVSISDAKLPGDGQITCAATSLAPGAETSCVATEGVAITAEEATSGVATNTATASAATAAGVSVESLPSTVDVPTAVAEPSLFAQKHLAGWSDLDGSGTLSRGDTLDYEFTVWNDGNTPLSALSVEDHLLADAGIGVTCAAVELAPGAHMTCAADAGYPVSASEAAAGEVVNTAVAVGAAGEAGEIRSPETALVTPVAPVHPALALIKRLNTDAPGGGTEDVNGDGLVNAGDAIWYAFEVVNQGDLPLTAVALEDALLTGAGVEVSCEVADPLLPHAVARCTADAGYEVTLDDEAAGRVHNTARVTGETLLGDAVASPTAAHTTWLTVARPGIAIEKRLDRTEDLDSSGMVTAGDLLWYGFTVTNIGNVPLSAVAVDDPLLAEAGVDVTCAAGELAPGATVECAAVAGYEVPGDAVADRRVVNVAAAAAASPAGGTENSTPFELVTTVYPADDGEGPGGPGAPGGPGSPGGPGTPGGPSVIGETGGVGPLGAAAIAALLLVLGALLASKRLARQQRG</sequence>
<dbReference type="AlphaFoldDB" id="A0A852RHJ0"/>
<evidence type="ECO:0000256" key="2">
    <source>
        <dbReference type="SAM" id="Phobius"/>
    </source>
</evidence>
<dbReference type="EMBL" id="JACCBD010000001">
    <property type="protein sequence ID" value="NYD26142.1"/>
    <property type="molecule type" value="Genomic_DNA"/>
</dbReference>